<name>A0ABW6ID62_9CYAN</name>
<reference evidence="2 3" key="1">
    <citation type="submission" date="2024-10" db="EMBL/GenBank/DDBJ databases">
        <authorList>
            <person name="Ratan Roy A."/>
            <person name="Morales Sandoval P.H."/>
            <person name="De Los Santos Villalobos S."/>
            <person name="Chakraborty S."/>
            <person name="Mukherjee J."/>
        </authorList>
    </citation>
    <scope>NUCLEOTIDE SEQUENCE [LARGE SCALE GENOMIC DNA]</scope>
    <source>
        <strain evidence="2 3">S1</strain>
    </source>
</reference>
<evidence type="ECO:0000313" key="2">
    <source>
        <dbReference type="EMBL" id="MFE4106115.1"/>
    </source>
</evidence>
<feature type="region of interest" description="Disordered" evidence="1">
    <location>
        <begin position="1"/>
        <end position="28"/>
    </location>
</feature>
<proteinExistence type="predicted"/>
<evidence type="ECO:0000313" key="3">
    <source>
        <dbReference type="Proteomes" id="UP001600165"/>
    </source>
</evidence>
<feature type="compositionally biased region" description="Low complexity" evidence="1">
    <location>
        <begin position="11"/>
        <end position="23"/>
    </location>
</feature>
<comment type="caution">
    <text evidence="2">The sequence shown here is derived from an EMBL/GenBank/DDBJ whole genome shotgun (WGS) entry which is preliminary data.</text>
</comment>
<accession>A0ABW6ID62</accession>
<dbReference type="EMBL" id="JBHZOL010000053">
    <property type="protein sequence ID" value="MFE4106115.1"/>
    <property type="molecule type" value="Genomic_DNA"/>
</dbReference>
<protein>
    <submittedName>
        <fullName evidence="2">Uncharacterized protein</fullName>
    </submittedName>
</protein>
<keyword evidence="3" id="KW-1185">Reference proteome</keyword>
<evidence type="ECO:0000256" key="1">
    <source>
        <dbReference type="SAM" id="MobiDB-lite"/>
    </source>
</evidence>
<organism evidence="2 3">
    <name type="scientific">Almyronema epifaneia S1</name>
    <dbReference type="NCBI Taxonomy" id="2991925"/>
    <lineage>
        <taxon>Bacteria</taxon>
        <taxon>Bacillati</taxon>
        <taxon>Cyanobacteriota</taxon>
        <taxon>Cyanophyceae</taxon>
        <taxon>Nodosilineales</taxon>
        <taxon>Nodosilineaceae</taxon>
        <taxon>Almyronema</taxon>
        <taxon>Almyronema epifaneia</taxon>
    </lineage>
</organism>
<dbReference type="RefSeq" id="WP_377963560.1">
    <property type="nucleotide sequence ID" value="NZ_JBHZOL010000053.1"/>
</dbReference>
<sequence>MFQASDLGVYTSTTATAPTSQPTPKRKQVRHVLLGDADAVKLDIHLMHIKGYAEATAWSQPQPTGNPGEVVRVLIKTPIATE</sequence>
<dbReference type="Proteomes" id="UP001600165">
    <property type="component" value="Unassembled WGS sequence"/>
</dbReference>
<gene>
    <name evidence="2" type="ORF">ACFVKH_07505</name>
</gene>